<dbReference type="AlphaFoldDB" id="A0A7J6B9K2"/>
<reference evidence="2 3" key="1">
    <citation type="submission" date="2020-02" db="EMBL/GenBank/DDBJ databases">
        <title>A chromosome-scale genome assembly of the black bullhead catfish (Ameiurus melas).</title>
        <authorList>
            <person name="Wen M."/>
            <person name="Zham M."/>
            <person name="Cabau C."/>
            <person name="Klopp C."/>
            <person name="Donnadieu C."/>
            <person name="Roques C."/>
            <person name="Bouchez O."/>
            <person name="Lampietro C."/>
            <person name="Jouanno E."/>
            <person name="Herpin A."/>
            <person name="Louis A."/>
            <person name="Berthelot C."/>
            <person name="Parey E."/>
            <person name="Roest-Crollius H."/>
            <person name="Braasch I."/>
            <person name="Postlethwait J."/>
            <person name="Robinson-Rechavi M."/>
            <person name="Echchiki A."/>
            <person name="Begum T."/>
            <person name="Montfort J."/>
            <person name="Schartl M."/>
            <person name="Bobe J."/>
            <person name="Guiguen Y."/>
        </authorList>
    </citation>
    <scope>NUCLEOTIDE SEQUENCE [LARGE SCALE GENOMIC DNA]</scope>
    <source>
        <strain evidence="2">M_S1</strain>
        <tissue evidence="2">Blood</tissue>
    </source>
</reference>
<evidence type="ECO:0000313" key="2">
    <source>
        <dbReference type="EMBL" id="KAF4091744.1"/>
    </source>
</evidence>
<keyword evidence="1" id="KW-0812">Transmembrane</keyword>
<accession>A0A7J6B9K2</accession>
<keyword evidence="1" id="KW-1133">Transmembrane helix</keyword>
<keyword evidence="3" id="KW-1185">Reference proteome</keyword>
<dbReference type="Proteomes" id="UP000593565">
    <property type="component" value="Unassembled WGS sequence"/>
</dbReference>
<proteinExistence type="predicted"/>
<name>A0A7J6B9K2_AMEME</name>
<keyword evidence="1" id="KW-0472">Membrane</keyword>
<protein>
    <submittedName>
        <fullName evidence="2">Uncharacterized protein</fullName>
    </submittedName>
</protein>
<comment type="caution">
    <text evidence="2">The sequence shown here is derived from an EMBL/GenBank/DDBJ whole genome shotgun (WGS) entry which is preliminary data.</text>
</comment>
<feature type="transmembrane region" description="Helical" evidence="1">
    <location>
        <begin position="46"/>
        <end position="67"/>
    </location>
</feature>
<evidence type="ECO:0000256" key="1">
    <source>
        <dbReference type="SAM" id="Phobius"/>
    </source>
</evidence>
<dbReference type="EMBL" id="JAAGNN010000003">
    <property type="protein sequence ID" value="KAF4091744.1"/>
    <property type="molecule type" value="Genomic_DNA"/>
</dbReference>
<organism evidence="2 3">
    <name type="scientific">Ameiurus melas</name>
    <name type="common">Black bullhead</name>
    <name type="synonym">Silurus melas</name>
    <dbReference type="NCBI Taxonomy" id="219545"/>
    <lineage>
        <taxon>Eukaryota</taxon>
        <taxon>Metazoa</taxon>
        <taxon>Chordata</taxon>
        <taxon>Craniata</taxon>
        <taxon>Vertebrata</taxon>
        <taxon>Euteleostomi</taxon>
        <taxon>Actinopterygii</taxon>
        <taxon>Neopterygii</taxon>
        <taxon>Teleostei</taxon>
        <taxon>Ostariophysi</taxon>
        <taxon>Siluriformes</taxon>
        <taxon>Ictaluridae</taxon>
        <taxon>Ameiurus</taxon>
    </lineage>
</organism>
<sequence>MDAHIPSSDWTCLCVTPIHRLEQEKMGTHAADALSRSEPVSSKQFAFLRTLIIPIILFVFLYFIQWLTRENANNYKPIVLYPVAKKKPPPLMSCGVTVQSDPIIKVNNLKTYLVGSYIEHRQEVKMIKTIAIVLRSENMKYNCLLCCNEWTTSVPATYSIHSDHFGFEIRPSLPAYITRKLCNTDTCGYHFSII</sequence>
<evidence type="ECO:0000313" key="3">
    <source>
        <dbReference type="Proteomes" id="UP000593565"/>
    </source>
</evidence>
<gene>
    <name evidence="2" type="ORF">AMELA_G00040830</name>
</gene>